<dbReference type="Proteomes" id="UP001622950">
    <property type="component" value="Unassembled WGS sequence"/>
</dbReference>
<gene>
    <name evidence="1" type="ORF">ACJEBM_18930</name>
</gene>
<organism evidence="1 2">
    <name type="scientific">Pseudomonas neuropathica</name>
    <dbReference type="NCBI Taxonomy" id="2730425"/>
    <lineage>
        <taxon>Bacteria</taxon>
        <taxon>Pseudomonadati</taxon>
        <taxon>Pseudomonadota</taxon>
        <taxon>Gammaproteobacteria</taxon>
        <taxon>Pseudomonadales</taxon>
        <taxon>Pseudomonadaceae</taxon>
        <taxon>Pseudomonas</taxon>
    </lineage>
</organism>
<proteinExistence type="predicted"/>
<protein>
    <submittedName>
        <fullName evidence="1">Uncharacterized protein</fullName>
    </submittedName>
</protein>
<evidence type="ECO:0000313" key="2">
    <source>
        <dbReference type="Proteomes" id="UP001622950"/>
    </source>
</evidence>
<evidence type="ECO:0000313" key="1">
    <source>
        <dbReference type="EMBL" id="MFK9082746.1"/>
    </source>
</evidence>
<comment type="caution">
    <text evidence="1">The sequence shown here is derived from an EMBL/GenBank/DDBJ whole genome shotgun (WGS) entry which is preliminary data.</text>
</comment>
<sequence length="490" mass="52803">MVQFKGTGFSSTTLPPPEIVGLLPNVPGGQTNLLPEALTHADLKVWFTVPLNSSPELAEETVELFVDGSVTALVTRKWNKPIEDSDRYLAVPQAWLRSNDGERRFKYKVTIYNDETEESSDLVMTLDTQAPMLPTNSKLIFPPEVLPPNQITAAYLADPAHQDQVVVTLPDYSPKVGDAITTYWERSPGGREIAGTRTLEPGDIGKPVQVFFKGDLLRNSTNNVDYYATYRVRDRAGSESTLSVDEKLSVNIRPPTPRKFPTVKQATNSQNGTGVLNPFLGISGVTVVVAGTEIDPGEEVTVDFIGLGGEGGIGSAMGVKPTTPGGLEFAIAASVVAANIPVGGDGRTSEVSYRAGRDIQPSAKYTLAITELGGQTFGSVGCPEAQIGSPATLSRNKVEQSGATIEMEKWAYHEDTHLINVWALASSVRTDFLEGAPTPLNANRKFTTPLPKDYVAALPLNSMFTLHASVSFDQGQSYRAFKPMSIKLVT</sequence>
<reference evidence="1" key="1">
    <citation type="submission" date="2024-11" db="EMBL/GenBank/DDBJ databases">
        <authorList>
            <person name="Lucas J.A."/>
        </authorList>
    </citation>
    <scope>NUCLEOTIDE SEQUENCE</scope>
    <source>
        <strain evidence="1">Z 8.8</strain>
    </source>
</reference>
<name>A0ACC7MVY8_9PSED</name>
<keyword evidence="2" id="KW-1185">Reference proteome</keyword>
<dbReference type="EMBL" id="JBJHQE010000036">
    <property type="protein sequence ID" value="MFK9082746.1"/>
    <property type="molecule type" value="Genomic_DNA"/>
</dbReference>
<accession>A0ACC7MVY8</accession>